<reference evidence="1" key="1">
    <citation type="submission" date="2023-01" db="EMBL/GenBank/DDBJ databases">
        <title>Metagenome sequencing of chrysophaentin producing Chrysophaeum taylorii.</title>
        <authorList>
            <person name="Davison J."/>
            <person name="Bewley C."/>
        </authorList>
    </citation>
    <scope>NUCLEOTIDE SEQUENCE</scope>
    <source>
        <strain evidence="1">NIES-1699</strain>
    </source>
</reference>
<protein>
    <submittedName>
        <fullName evidence="1">Uncharacterized protein</fullName>
    </submittedName>
</protein>
<dbReference type="AlphaFoldDB" id="A0AAD7XRI6"/>
<sequence>MFQRYSPRIVAYGEYIKSDLPKIVEASDWTALKGSVIAELNKKKGKIGPLYNGEAAMSLWAATYSETALTEKQKNMDARVAVLAEARGKLESIALKGTGEGLKKTGGFFGIGASTEPPPPPAVLKKEAMAAVAAAKQAYNEYVDINNAGIPFEIRPLPAI</sequence>
<name>A0AAD7XRI6_9STRA</name>
<evidence type="ECO:0000313" key="2">
    <source>
        <dbReference type="Proteomes" id="UP001230188"/>
    </source>
</evidence>
<dbReference type="EMBL" id="JAQMWT010000029">
    <property type="protein sequence ID" value="KAJ8613353.1"/>
    <property type="molecule type" value="Genomic_DNA"/>
</dbReference>
<comment type="caution">
    <text evidence="1">The sequence shown here is derived from an EMBL/GenBank/DDBJ whole genome shotgun (WGS) entry which is preliminary data.</text>
</comment>
<keyword evidence="2" id="KW-1185">Reference proteome</keyword>
<organism evidence="1 2">
    <name type="scientific">Chrysophaeum taylorii</name>
    <dbReference type="NCBI Taxonomy" id="2483200"/>
    <lineage>
        <taxon>Eukaryota</taxon>
        <taxon>Sar</taxon>
        <taxon>Stramenopiles</taxon>
        <taxon>Ochrophyta</taxon>
        <taxon>Pelagophyceae</taxon>
        <taxon>Pelagomonadales</taxon>
        <taxon>Pelagomonadaceae</taxon>
        <taxon>Chrysophaeum</taxon>
    </lineage>
</organism>
<evidence type="ECO:0000313" key="1">
    <source>
        <dbReference type="EMBL" id="KAJ8613353.1"/>
    </source>
</evidence>
<proteinExistence type="predicted"/>
<dbReference type="Proteomes" id="UP001230188">
    <property type="component" value="Unassembled WGS sequence"/>
</dbReference>
<gene>
    <name evidence="1" type="ORF">CTAYLR_002253</name>
</gene>
<accession>A0AAD7XRI6</accession>